<name>A0A6H9WKL3_9MICO</name>
<feature type="transmembrane region" description="Helical" evidence="6">
    <location>
        <begin position="100"/>
        <end position="118"/>
    </location>
</feature>
<evidence type="ECO:0000313" key="7">
    <source>
        <dbReference type="EMBL" id="KAB1648299.1"/>
    </source>
</evidence>
<dbReference type="OrthoDB" id="3281634at2"/>
<dbReference type="PANTHER" id="PTHR30250:SF11">
    <property type="entry name" value="O-ANTIGEN TRANSPORTER-RELATED"/>
    <property type="match status" value="1"/>
</dbReference>
<dbReference type="RefSeq" id="WP_158029494.1">
    <property type="nucleotide sequence ID" value="NZ_BMHG01000001.1"/>
</dbReference>
<keyword evidence="3 6" id="KW-0812">Transmembrane</keyword>
<feature type="transmembrane region" description="Helical" evidence="6">
    <location>
        <begin position="32"/>
        <end position="54"/>
    </location>
</feature>
<comment type="subcellular location">
    <subcellularLocation>
        <location evidence="1">Cell membrane</location>
        <topology evidence="1">Multi-pass membrane protein</topology>
    </subcellularLocation>
</comment>
<keyword evidence="4 6" id="KW-1133">Transmembrane helix</keyword>
<dbReference type="PANTHER" id="PTHR30250">
    <property type="entry name" value="PST FAMILY PREDICTED COLANIC ACID TRANSPORTER"/>
    <property type="match status" value="1"/>
</dbReference>
<dbReference type="EMBL" id="WBJY01000002">
    <property type="protein sequence ID" value="KAB1648299.1"/>
    <property type="molecule type" value="Genomic_DNA"/>
</dbReference>
<proteinExistence type="predicted"/>
<organism evidence="7 8">
    <name type="scientific">Pseudoclavibacter endophyticus</name>
    <dbReference type="NCBI Taxonomy" id="1778590"/>
    <lineage>
        <taxon>Bacteria</taxon>
        <taxon>Bacillati</taxon>
        <taxon>Actinomycetota</taxon>
        <taxon>Actinomycetes</taxon>
        <taxon>Micrococcales</taxon>
        <taxon>Microbacteriaceae</taxon>
        <taxon>Pseudoclavibacter</taxon>
    </lineage>
</organism>
<evidence type="ECO:0000256" key="6">
    <source>
        <dbReference type="SAM" id="Phobius"/>
    </source>
</evidence>
<keyword evidence="8" id="KW-1185">Reference proteome</keyword>
<sequence length="399" mass="42542">MPGFLTLGQLVNAASAFVVNLLASGVLQPSERGVLALMLQISYLVAVVVVLGVERPFMATVEASFGQSLSLFSRIVRPALWGMVIPFTFAVVLFVVGETYWGFAVTAMALYVMFNVQGKGIRVAAIASGTISYFLAYVFITQVLTVLCATAFAAMRVNDAVYWYLAYAFSGLAGVIILILYRVKVPASEEATRLVMTVRKQGLKLLPASFGNTAMLRSERLLLPALIGTASLGVYVTVATVMEMATWPVMQWVDSSLRRWRVASDSNAISARRIAQLYGIALGITSSTSVVLGVAAHIVVTHVLPAAYRPATELILPLAVGSVLFAIARVQQGLLLAASRPGRVSIIEITGLVCSVVAYLALIPSLGVLGAAVGSIVGYGVAVLMGVIEVLRWRRSHGR</sequence>
<dbReference type="Proteomes" id="UP000431744">
    <property type="component" value="Unassembled WGS sequence"/>
</dbReference>
<evidence type="ECO:0000256" key="5">
    <source>
        <dbReference type="ARBA" id="ARBA00023136"/>
    </source>
</evidence>
<protein>
    <submittedName>
        <fullName evidence="7">Uncharacterized protein</fullName>
    </submittedName>
</protein>
<keyword evidence="5 6" id="KW-0472">Membrane</keyword>
<feature type="transmembrane region" description="Helical" evidence="6">
    <location>
        <begin position="130"/>
        <end position="155"/>
    </location>
</feature>
<dbReference type="InterPro" id="IPR050833">
    <property type="entry name" value="Poly_Biosynth_Transport"/>
</dbReference>
<keyword evidence="2" id="KW-1003">Cell membrane</keyword>
<dbReference type="AlphaFoldDB" id="A0A6H9WKL3"/>
<feature type="transmembrane region" description="Helical" evidence="6">
    <location>
        <begin position="161"/>
        <end position="181"/>
    </location>
</feature>
<reference evidence="7 8" key="1">
    <citation type="submission" date="2019-09" db="EMBL/GenBank/DDBJ databases">
        <title>Phylogeny of genus Pseudoclavibacter and closely related genus.</title>
        <authorList>
            <person name="Li Y."/>
        </authorList>
    </citation>
    <scope>NUCLEOTIDE SEQUENCE [LARGE SCALE GENOMIC DNA]</scope>
    <source>
        <strain evidence="7 8">EGI 60007</strain>
    </source>
</reference>
<evidence type="ECO:0000256" key="2">
    <source>
        <dbReference type="ARBA" id="ARBA00022475"/>
    </source>
</evidence>
<evidence type="ECO:0000256" key="1">
    <source>
        <dbReference type="ARBA" id="ARBA00004651"/>
    </source>
</evidence>
<feature type="transmembrane region" description="Helical" evidence="6">
    <location>
        <begin position="75"/>
        <end position="94"/>
    </location>
</feature>
<evidence type="ECO:0000256" key="3">
    <source>
        <dbReference type="ARBA" id="ARBA00022692"/>
    </source>
</evidence>
<feature type="transmembrane region" description="Helical" evidence="6">
    <location>
        <begin position="368"/>
        <end position="391"/>
    </location>
</feature>
<comment type="caution">
    <text evidence="7">The sequence shown here is derived from an EMBL/GenBank/DDBJ whole genome shotgun (WGS) entry which is preliminary data.</text>
</comment>
<feature type="transmembrane region" description="Helical" evidence="6">
    <location>
        <begin position="342"/>
        <end position="362"/>
    </location>
</feature>
<feature type="transmembrane region" description="Helical" evidence="6">
    <location>
        <begin position="311"/>
        <end position="330"/>
    </location>
</feature>
<accession>A0A6H9WKL3</accession>
<evidence type="ECO:0000313" key="8">
    <source>
        <dbReference type="Proteomes" id="UP000431744"/>
    </source>
</evidence>
<gene>
    <name evidence="7" type="ORF">F8O04_11405</name>
</gene>
<dbReference type="GO" id="GO:0005886">
    <property type="term" value="C:plasma membrane"/>
    <property type="evidence" value="ECO:0007669"/>
    <property type="project" value="UniProtKB-SubCell"/>
</dbReference>
<feature type="transmembrane region" description="Helical" evidence="6">
    <location>
        <begin position="277"/>
        <end position="299"/>
    </location>
</feature>
<evidence type="ECO:0000256" key="4">
    <source>
        <dbReference type="ARBA" id="ARBA00022989"/>
    </source>
</evidence>